<comment type="subcellular location">
    <subcellularLocation>
        <location evidence="1">Membrane</location>
        <topology evidence="1">Single-pass membrane protein</topology>
    </subcellularLocation>
</comment>
<evidence type="ECO:0000256" key="4">
    <source>
        <dbReference type="ARBA" id="ARBA00023180"/>
    </source>
</evidence>
<dbReference type="AlphaFoldDB" id="A0A8K0GY05"/>
<dbReference type="InterPro" id="IPR036047">
    <property type="entry name" value="F-box-like_dom_sf"/>
</dbReference>
<keyword evidence="7" id="KW-0862">Zinc</keyword>
<evidence type="ECO:0000256" key="3">
    <source>
        <dbReference type="ARBA" id="ARBA00022729"/>
    </source>
</evidence>
<evidence type="ECO:0000256" key="2">
    <source>
        <dbReference type="ARBA" id="ARBA00012513"/>
    </source>
</evidence>
<dbReference type="OrthoDB" id="8062037at2759"/>
<dbReference type="Pfam" id="PF13947">
    <property type="entry name" value="GUB_WAK_bind"/>
    <property type="match status" value="1"/>
</dbReference>
<dbReference type="Pfam" id="PF14380">
    <property type="entry name" value="WAK_assoc"/>
    <property type="match status" value="1"/>
</dbReference>
<dbReference type="EMBL" id="VOIH02000008">
    <property type="protein sequence ID" value="KAF3439870.1"/>
    <property type="molecule type" value="Genomic_DNA"/>
</dbReference>
<feature type="transmembrane region" description="Helical" evidence="8">
    <location>
        <begin position="322"/>
        <end position="342"/>
    </location>
</feature>
<keyword evidence="4" id="KW-0325">Glycoprotein</keyword>
<dbReference type="InterPro" id="IPR032872">
    <property type="entry name" value="WAK_assoc_C"/>
</dbReference>
<dbReference type="PANTHER" id="PTHR47149:SF1">
    <property type="entry name" value="F-BOX PROTEIN RMF"/>
    <property type="match status" value="1"/>
</dbReference>
<evidence type="ECO:0000256" key="7">
    <source>
        <dbReference type="PROSITE-ProRule" id="PRU00175"/>
    </source>
</evidence>
<dbReference type="InterPro" id="IPR013083">
    <property type="entry name" value="Znf_RING/FYVE/PHD"/>
</dbReference>
<comment type="catalytic activity">
    <reaction evidence="6">
        <text>L-seryl-[protein] + ATP = O-phospho-L-seryl-[protein] + ADP + H(+)</text>
        <dbReference type="Rhea" id="RHEA:17989"/>
        <dbReference type="Rhea" id="RHEA-COMP:9863"/>
        <dbReference type="Rhea" id="RHEA-COMP:11604"/>
        <dbReference type="ChEBI" id="CHEBI:15378"/>
        <dbReference type="ChEBI" id="CHEBI:29999"/>
        <dbReference type="ChEBI" id="CHEBI:30616"/>
        <dbReference type="ChEBI" id="CHEBI:83421"/>
        <dbReference type="ChEBI" id="CHEBI:456216"/>
        <dbReference type="EC" id="2.7.11.1"/>
    </reaction>
</comment>
<dbReference type="PROSITE" id="PS50089">
    <property type="entry name" value="ZF_RING_2"/>
    <property type="match status" value="1"/>
</dbReference>
<dbReference type="Gene3D" id="1.20.1280.50">
    <property type="match status" value="1"/>
</dbReference>
<dbReference type="PANTHER" id="PTHR47149">
    <property type="entry name" value="F-BOX PROTEIN RMF"/>
    <property type="match status" value="1"/>
</dbReference>
<sequence length="692" mass="77087">MAKRKQALAPEPRRIRRRIRRTKSIRSCNSPPSTFLNAHSTFCWYEEDLWTEIAKFLDGKSLVMLGATSRWFHHLIMEDSVWKYVCLRDLQVPAPCHVNFKWINLYASAFDGSHSYMFRQKEKHIDWMRIGAFFLDSSAALVTEKLTAPMKIPKEGNTEETLQSHGCCVLTNVKTGIWITDLQLVRCPVCDLNTCDGTMQTLDARHIELFLSEGYQDGSWEYELIGSHNGKKHADGASGAIFDVNHLKDASTSAVFNLKSWVGKPADWQPKAVITLHAVAVNTNLQKNEGLHVKYHTMKAGADGEPALCSDSVFQTMGTIDVLFLLFFFFFFFFFFPATYAAEISICGSGNESVPVRFPFQLQGLHSQHFGFPGFDLTCNSHNITVLKLPYSGEFFVRQINYATQEILLYDPGDCLQRRLLNFNLSGSPFVSAFYQNYTFLSCPSSLTKSRFTSIACLSNSTNSVLATSSSALANAMFSLCKVISTLEIPVSEPVQYSQGFSTTLDSDLRLTWYSPDCSNCEAEGGVCGFKTNTSKEIGCYHNDPAKGVSRDGLQVFRIICLSIAVPAITCAVGIACFACFVDRTRHANSRRGSIAVAAAPEPTIVVMGLDETTIESYQKVVLGESRRLPGRNDTACPICLAEYCSKETLRCIPECKHCFHADCIDEWLRLNGTCPVCRNTPSPARVNSDSV</sequence>
<keyword evidence="8" id="KW-1133">Transmembrane helix</keyword>
<name>A0A8K0GY05_9ROSA</name>
<dbReference type="GO" id="GO:0008270">
    <property type="term" value="F:zinc ion binding"/>
    <property type="evidence" value="ECO:0007669"/>
    <property type="project" value="UniProtKB-KW"/>
</dbReference>
<protein>
    <recommendedName>
        <fullName evidence="2">non-specific serine/threonine protein kinase</fullName>
        <ecNumber evidence="2">2.7.11.1</ecNumber>
    </recommendedName>
</protein>
<evidence type="ECO:0000256" key="1">
    <source>
        <dbReference type="ARBA" id="ARBA00004167"/>
    </source>
</evidence>
<evidence type="ECO:0000256" key="6">
    <source>
        <dbReference type="ARBA" id="ARBA00048679"/>
    </source>
</evidence>
<dbReference type="GO" id="GO:0061458">
    <property type="term" value="P:reproductive system development"/>
    <property type="evidence" value="ECO:0007669"/>
    <property type="project" value="TreeGrafter"/>
</dbReference>
<evidence type="ECO:0000313" key="10">
    <source>
        <dbReference type="EMBL" id="KAF3439870.1"/>
    </source>
</evidence>
<dbReference type="GO" id="GO:0030247">
    <property type="term" value="F:polysaccharide binding"/>
    <property type="evidence" value="ECO:0007669"/>
    <property type="project" value="InterPro"/>
</dbReference>
<feature type="domain" description="RING-type" evidence="9">
    <location>
        <begin position="637"/>
        <end position="679"/>
    </location>
</feature>
<dbReference type="EC" id="2.7.11.1" evidence="2"/>
<keyword evidence="7" id="KW-0863">Zinc-finger</keyword>
<comment type="caution">
    <text evidence="10">The sequence shown here is derived from an EMBL/GenBank/DDBJ whole genome shotgun (WGS) entry which is preliminary data.</text>
</comment>
<dbReference type="InterPro" id="IPR001841">
    <property type="entry name" value="Znf_RING"/>
</dbReference>
<dbReference type="GO" id="GO:0004674">
    <property type="term" value="F:protein serine/threonine kinase activity"/>
    <property type="evidence" value="ECO:0007669"/>
    <property type="project" value="UniProtKB-EC"/>
</dbReference>
<reference evidence="10" key="1">
    <citation type="submission" date="2020-03" db="EMBL/GenBank/DDBJ databases">
        <title>A high-quality chromosome-level genome assembly of a woody plant with both climbing and erect habits, Rhamnella rubrinervis.</title>
        <authorList>
            <person name="Lu Z."/>
            <person name="Yang Y."/>
            <person name="Zhu X."/>
            <person name="Sun Y."/>
        </authorList>
    </citation>
    <scope>NUCLEOTIDE SEQUENCE</scope>
    <source>
        <strain evidence="10">BYM</strain>
        <tissue evidence="10">Leaf</tissue>
    </source>
</reference>
<dbReference type="SMART" id="SM00184">
    <property type="entry name" value="RING"/>
    <property type="match status" value="1"/>
</dbReference>
<dbReference type="GO" id="GO:0005634">
    <property type="term" value="C:nucleus"/>
    <property type="evidence" value="ECO:0007669"/>
    <property type="project" value="TreeGrafter"/>
</dbReference>
<evidence type="ECO:0000259" key="9">
    <source>
        <dbReference type="PROSITE" id="PS50089"/>
    </source>
</evidence>
<gene>
    <name evidence="10" type="ORF">FNV43_RR18148</name>
</gene>
<dbReference type="Pfam" id="PF13639">
    <property type="entry name" value="zf-RING_2"/>
    <property type="match status" value="1"/>
</dbReference>
<dbReference type="Proteomes" id="UP000796880">
    <property type="component" value="Unassembled WGS sequence"/>
</dbReference>
<dbReference type="Gene3D" id="3.30.40.10">
    <property type="entry name" value="Zinc/RING finger domain, C3HC4 (zinc finger)"/>
    <property type="match status" value="1"/>
</dbReference>
<evidence type="ECO:0000313" key="11">
    <source>
        <dbReference type="Proteomes" id="UP000796880"/>
    </source>
</evidence>
<keyword evidence="8" id="KW-0812">Transmembrane</keyword>
<dbReference type="SUPFAM" id="SSF57850">
    <property type="entry name" value="RING/U-box"/>
    <property type="match status" value="1"/>
</dbReference>
<keyword evidence="8" id="KW-0472">Membrane</keyword>
<accession>A0A8K0GY05</accession>
<feature type="transmembrane region" description="Helical" evidence="8">
    <location>
        <begin position="556"/>
        <end position="582"/>
    </location>
</feature>
<dbReference type="SUPFAM" id="SSF81383">
    <property type="entry name" value="F-box domain"/>
    <property type="match status" value="1"/>
</dbReference>
<keyword evidence="7" id="KW-0479">Metal-binding</keyword>
<dbReference type="GO" id="GO:0016020">
    <property type="term" value="C:membrane"/>
    <property type="evidence" value="ECO:0007669"/>
    <property type="project" value="UniProtKB-SubCell"/>
</dbReference>
<comment type="catalytic activity">
    <reaction evidence="5">
        <text>L-threonyl-[protein] + ATP = O-phospho-L-threonyl-[protein] + ADP + H(+)</text>
        <dbReference type="Rhea" id="RHEA:46608"/>
        <dbReference type="Rhea" id="RHEA-COMP:11060"/>
        <dbReference type="Rhea" id="RHEA-COMP:11605"/>
        <dbReference type="ChEBI" id="CHEBI:15378"/>
        <dbReference type="ChEBI" id="CHEBI:30013"/>
        <dbReference type="ChEBI" id="CHEBI:30616"/>
        <dbReference type="ChEBI" id="CHEBI:61977"/>
        <dbReference type="ChEBI" id="CHEBI:456216"/>
        <dbReference type="EC" id="2.7.11.1"/>
    </reaction>
</comment>
<evidence type="ECO:0000256" key="5">
    <source>
        <dbReference type="ARBA" id="ARBA00047899"/>
    </source>
</evidence>
<dbReference type="CDD" id="cd16461">
    <property type="entry name" value="RING-H2_EL5-like"/>
    <property type="match status" value="1"/>
</dbReference>
<organism evidence="10 11">
    <name type="scientific">Rhamnella rubrinervis</name>
    <dbReference type="NCBI Taxonomy" id="2594499"/>
    <lineage>
        <taxon>Eukaryota</taxon>
        <taxon>Viridiplantae</taxon>
        <taxon>Streptophyta</taxon>
        <taxon>Embryophyta</taxon>
        <taxon>Tracheophyta</taxon>
        <taxon>Spermatophyta</taxon>
        <taxon>Magnoliopsida</taxon>
        <taxon>eudicotyledons</taxon>
        <taxon>Gunneridae</taxon>
        <taxon>Pentapetalae</taxon>
        <taxon>rosids</taxon>
        <taxon>fabids</taxon>
        <taxon>Rosales</taxon>
        <taxon>Rhamnaceae</taxon>
        <taxon>rhamnoid group</taxon>
        <taxon>Rhamneae</taxon>
        <taxon>Rhamnella</taxon>
    </lineage>
</organism>
<proteinExistence type="predicted"/>
<keyword evidence="3" id="KW-0732">Signal</keyword>
<keyword evidence="11" id="KW-1185">Reference proteome</keyword>
<dbReference type="InterPro" id="IPR025287">
    <property type="entry name" value="WAK_GUB"/>
</dbReference>
<evidence type="ECO:0000256" key="8">
    <source>
        <dbReference type="SAM" id="Phobius"/>
    </source>
</evidence>